<gene>
    <name evidence="1" type="ORF">LCGC14_2141110</name>
</gene>
<dbReference type="EMBL" id="LAZR01027079">
    <property type="protein sequence ID" value="KKL66821.1"/>
    <property type="molecule type" value="Genomic_DNA"/>
</dbReference>
<reference evidence="1" key="1">
    <citation type="journal article" date="2015" name="Nature">
        <title>Complex archaea that bridge the gap between prokaryotes and eukaryotes.</title>
        <authorList>
            <person name="Spang A."/>
            <person name="Saw J.H."/>
            <person name="Jorgensen S.L."/>
            <person name="Zaremba-Niedzwiedzka K."/>
            <person name="Martijn J."/>
            <person name="Lind A.E."/>
            <person name="van Eijk R."/>
            <person name="Schleper C."/>
            <person name="Guy L."/>
            <person name="Ettema T.J."/>
        </authorList>
    </citation>
    <scope>NUCLEOTIDE SEQUENCE</scope>
</reference>
<organism evidence="1">
    <name type="scientific">marine sediment metagenome</name>
    <dbReference type="NCBI Taxonomy" id="412755"/>
    <lineage>
        <taxon>unclassified sequences</taxon>
        <taxon>metagenomes</taxon>
        <taxon>ecological metagenomes</taxon>
    </lineage>
</organism>
<sequence length="49" mass="5925">MKKVRALVYFEYSGKEIHPGFNIWMHDLDLSQYEGRIKVLDIPENRQMK</sequence>
<comment type="caution">
    <text evidence="1">The sequence shown here is derived from an EMBL/GenBank/DDBJ whole genome shotgun (WGS) entry which is preliminary data.</text>
</comment>
<evidence type="ECO:0000313" key="1">
    <source>
        <dbReference type="EMBL" id="KKL66821.1"/>
    </source>
</evidence>
<accession>A0A0F9EKN8</accession>
<dbReference type="AlphaFoldDB" id="A0A0F9EKN8"/>
<proteinExistence type="predicted"/>
<protein>
    <submittedName>
        <fullName evidence="1">Uncharacterized protein</fullName>
    </submittedName>
</protein>
<name>A0A0F9EKN8_9ZZZZ</name>